<proteinExistence type="inferred from homology"/>
<dbReference type="PANTHER" id="PTHR11102:SF160">
    <property type="entry name" value="ERAD-ASSOCIATED E3 UBIQUITIN-PROTEIN LIGASE COMPONENT HRD3"/>
    <property type="match status" value="1"/>
</dbReference>
<dbReference type="SMART" id="SM00671">
    <property type="entry name" value="SEL1"/>
    <property type="match status" value="3"/>
</dbReference>
<dbReference type="Gene3D" id="1.25.40.10">
    <property type="entry name" value="Tetratricopeptide repeat domain"/>
    <property type="match status" value="1"/>
</dbReference>
<dbReference type="Proteomes" id="UP000266841">
    <property type="component" value="Unassembled WGS sequence"/>
</dbReference>
<dbReference type="InterPro" id="IPR011990">
    <property type="entry name" value="TPR-like_helical_dom_sf"/>
</dbReference>
<dbReference type="InterPro" id="IPR006597">
    <property type="entry name" value="Sel1-like"/>
</dbReference>
<evidence type="ECO:0000256" key="1">
    <source>
        <dbReference type="ARBA" id="ARBA00038101"/>
    </source>
</evidence>
<dbReference type="InterPro" id="IPR050767">
    <property type="entry name" value="Sel1_AlgK"/>
</dbReference>
<dbReference type="Pfam" id="PF08238">
    <property type="entry name" value="Sel1"/>
    <property type="match status" value="3"/>
</dbReference>
<dbReference type="eggNOG" id="KOG1550">
    <property type="taxonomic scope" value="Eukaryota"/>
</dbReference>
<dbReference type="PANTHER" id="PTHR11102">
    <property type="entry name" value="SEL-1-LIKE PROTEIN"/>
    <property type="match status" value="1"/>
</dbReference>
<dbReference type="SUPFAM" id="SSF81901">
    <property type="entry name" value="HCP-like"/>
    <property type="match status" value="1"/>
</dbReference>
<evidence type="ECO:0000313" key="3">
    <source>
        <dbReference type="Proteomes" id="UP000266841"/>
    </source>
</evidence>
<dbReference type="InterPro" id="IPR013083">
    <property type="entry name" value="Znf_RING/FYVE/PHD"/>
</dbReference>
<reference evidence="2 3" key="1">
    <citation type="journal article" date="2012" name="Genome Biol.">
        <title>Genome and low-iron response of an oceanic diatom adapted to chronic iron limitation.</title>
        <authorList>
            <person name="Lommer M."/>
            <person name="Specht M."/>
            <person name="Roy A.S."/>
            <person name="Kraemer L."/>
            <person name="Andreson R."/>
            <person name="Gutowska M.A."/>
            <person name="Wolf J."/>
            <person name="Bergner S.V."/>
            <person name="Schilhabel M.B."/>
            <person name="Klostermeier U.C."/>
            <person name="Beiko R.G."/>
            <person name="Rosenstiel P."/>
            <person name="Hippler M."/>
            <person name="Laroche J."/>
        </authorList>
    </citation>
    <scope>NUCLEOTIDE SEQUENCE [LARGE SCALE GENOMIC DNA]</scope>
    <source>
        <strain evidence="2 3">CCMP1005</strain>
    </source>
</reference>
<organism evidence="2 3">
    <name type="scientific">Thalassiosira oceanica</name>
    <name type="common">Marine diatom</name>
    <dbReference type="NCBI Taxonomy" id="159749"/>
    <lineage>
        <taxon>Eukaryota</taxon>
        <taxon>Sar</taxon>
        <taxon>Stramenopiles</taxon>
        <taxon>Ochrophyta</taxon>
        <taxon>Bacillariophyta</taxon>
        <taxon>Coscinodiscophyceae</taxon>
        <taxon>Thalassiosirophycidae</taxon>
        <taxon>Thalassiosirales</taxon>
        <taxon>Thalassiosiraceae</taxon>
        <taxon>Thalassiosira</taxon>
    </lineage>
</organism>
<name>K0TDH4_THAOC</name>
<evidence type="ECO:0000313" key="2">
    <source>
        <dbReference type="EMBL" id="EJK71551.1"/>
    </source>
</evidence>
<keyword evidence="3" id="KW-1185">Reference proteome</keyword>
<accession>K0TDH4</accession>
<protein>
    <recommendedName>
        <fullName evidence="4">RING-type domain-containing protein</fullName>
    </recommendedName>
</protein>
<evidence type="ECO:0008006" key="4">
    <source>
        <dbReference type="Google" id="ProtNLM"/>
    </source>
</evidence>
<comment type="similarity">
    <text evidence="1">Belongs to the sel-1 family.</text>
</comment>
<dbReference type="EMBL" id="AGNL01007075">
    <property type="protein sequence ID" value="EJK71551.1"/>
    <property type="molecule type" value="Genomic_DNA"/>
</dbReference>
<dbReference type="SUPFAM" id="SSF57850">
    <property type="entry name" value="RING/U-box"/>
    <property type="match status" value="1"/>
</dbReference>
<gene>
    <name evidence="2" type="ORF">THAOC_06991</name>
</gene>
<dbReference type="OrthoDB" id="2384430at2759"/>
<feature type="non-terminal residue" evidence="2">
    <location>
        <position position="1"/>
    </location>
</feature>
<dbReference type="Gene3D" id="3.30.40.10">
    <property type="entry name" value="Zinc/RING finger domain, C3HC4 (zinc finger)"/>
    <property type="match status" value="1"/>
</dbReference>
<sequence>AEKAGRLARGAKGLAKDLVAGYGWKCWKTGQRKTPHRTPLSQQSMSDEAAAAAQAAVESADQAARSLHQRLMASGHERPEGDRCPICFDLVELPVAAHSKMNACCMKRVCDGCIFAAYRRGIYDRCEFCRTPLPDDDASILAMIQKRVGKGDEEAMSFLGNKYFYGNLGLAKDVSRAIELWTEAAELGSLDAHHNLGRTYYKGDGVKEDKPRGIRHLQQAAMKGDVESRCKLGDVEYHNGNYELAIQHWMISAKMGDQDSLNEIKDMFKDGQATKAQYAEALLGYRDAVEEMKSPQREEAKRLGV</sequence>
<dbReference type="AlphaFoldDB" id="K0TDH4"/>
<comment type="caution">
    <text evidence="2">The sequence shown here is derived from an EMBL/GenBank/DDBJ whole genome shotgun (WGS) entry which is preliminary data.</text>
</comment>